<evidence type="ECO:0000313" key="12">
    <source>
        <dbReference type="Proteomes" id="UP000761534"/>
    </source>
</evidence>
<evidence type="ECO:0000256" key="3">
    <source>
        <dbReference type="ARBA" id="ARBA00006678"/>
    </source>
</evidence>
<evidence type="ECO:0000256" key="1">
    <source>
        <dbReference type="ARBA" id="ARBA00004496"/>
    </source>
</evidence>
<feature type="domain" description="Exoribonuclease phosphorolytic" evidence="10">
    <location>
        <begin position="37"/>
        <end position="167"/>
    </location>
</feature>
<dbReference type="GO" id="GO:0000176">
    <property type="term" value="C:nuclear exosome (RNase complex)"/>
    <property type="evidence" value="ECO:0007669"/>
    <property type="project" value="UniProtKB-ARBA"/>
</dbReference>
<gene>
    <name evidence="11" type="ORF">TRICI_000889</name>
</gene>
<dbReference type="GO" id="GO:0000177">
    <property type="term" value="C:cytoplasmic exosome (RNase complex)"/>
    <property type="evidence" value="ECO:0007669"/>
    <property type="project" value="TreeGrafter"/>
</dbReference>
<keyword evidence="4" id="KW-0963">Cytoplasm</keyword>
<dbReference type="InterPro" id="IPR027408">
    <property type="entry name" value="PNPase/RNase_PH_dom_sf"/>
</dbReference>
<evidence type="ECO:0000256" key="5">
    <source>
        <dbReference type="ARBA" id="ARBA00022552"/>
    </source>
</evidence>
<dbReference type="GO" id="GO:0034475">
    <property type="term" value="P:U4 snRNA 3'-end processing"/>
    <property type="evidence" value="ECO:0007669"/>
    <property type="project" value="TreeGrafter"/>
</dbReference>
<dbReference type="InterPro" id="IPR001247">
    <property type="entry name" value="ExoRNase_PH_dom1"/>
</dbReference>
<dbReference type="GO" id="GO:0071038">
    <property type="term" value="P:TRAMP-dependent tRNA surveillance pathway"/>
    <property type="evidence" value="ECO:0007669"/>
    <property type="project" value="TreeGrafter"/>
</dbReference>
<keyword evidence="5" id="KW-0698">rRNA processing</keyword>
<dbReference type="EMBL" id="SWFS01000077">
    <property type="protein sequence ID" value="KAA8916922.1"/>
    <property type="molecule type" value="Genomic_DNA"/>
</dbReference>
<keyword evidence="8" id="KW-0539">Nucleus</keyword>
<evidence type="ECO:0000256" key="8">
    <source>
        <dbReference type="ARBA" id="ARBA00023242"/>
    </source>
</evidence>
<comment type="similarity">
    <text evidence="3">Belongs to the RNase PH family.</text>
</comment>
<dbReference type="GO" id="GO:0034473">
    <property type="term" value="P:U1 snRNA 3'-end processing"/>
    <property type="evidence" value="ECO:0007669"/>
    <property type="project" value="TreeGrafter"/>
</dbReference>
<dbReference type="SUPFAM" id="SSF54211">
    <property type="entry name" value="Ribosomal protein S5 domain 2-like"/>
    <property type="match status" value="1"/>
</dbReference>
<dbReference type="PANTHER" id="PTHR11097">
    <property type="entry name" value="EXOSOME COMPLEX EXONUCLEASE RIBOSOMAL RNA PROCESSING PROTEIN"/>
    <property type="match status" value="1"/>
</dbReference>
<keyword evidence="12" id="KW-1185">Reference proteome</keyword>
<evidence type="ECO:0000313" key="11">
    <source>
        <dbReference type="EMBL" id="KAA8916922.1"/>
    </source>
</evidence>
<dbReference type="PANTHER" id="PTHR11097:SF9">
    <property type="entry name" value="EXOSOME COMPLEX COMPONENT RRP43"/>
    <property type="match status" value="1"/>
</dbReference>
<dbReference type="CDD" id="cd11358">
    <property type="entry name" value="RNase_PH"/>
    <property type="match status" value="1"/>
</dbReference>
<evidence type="ECO:0000256" key="9">
    <source>
        <dbReference type="ARBA" id="ARBA00030617"/>
    </source>
</evidence>
<accession>A0A642V9V8</accession>
<evidence type="ECO:0000256" key="7">
    <source>
        <dbReference type="ARBA" id="ARBA00022884"/>
    </source>
</evidence>
<name>A0A642V9V8_9ASCO</name>
<comment type="subcellular location">
    <subcellularLocation>
        <location evidence="1">Cytoplasm</location>
    </subcellularLocation>
    <subcellularLocation>
        <location evidence="2">Nucleus</location>
        <location evidence="2">Nucleolus</location>
    </subcellularLocation>
</comment>
<evidence type="ECO:0000256" key="4">
    <source>
        <dbReference type="ARBA" id="ARBA00022490"/>
    </source>
</evidence>
<keyword evidence="6" id="KW-0271">Exosome</keyword>
<dbReference type="GO" id="GO:0005730">
    <property type="term" value="C:nucleolus"/>
    <property type="evidence" value="ECO:0007669"/>
    <property type="project" value="UniProtKB-SubCell"/>
</dbReference>
<dbReference type="GO" id="GO:0035925">
    <property type="term" value="F:mRNA 3'-UTR AU-rich region binding"/>
    <property type="evidence" value="ECO:0007669"/>
    <property type="project" value="TreeGrafter"/>
</dbReference>
<keyword evidence="7" id="KW-0694">RNA-binding</keyword>
<dbReference type="Gene3D" id="3.30.230.70">
    <property type="entry name" value="GHMP Kinase, N-terminal domain"/>
    <property type="match status" value="2"/>
</dbReference>
<dbReference type="GO" id="GO:0071035">
    <property type="term" value="P:nuclear polyadenylation-dependent rRNA catabolic process"/>
    <property type="evidence" value="ECO:0007669"/>
    <property type="project" value="TreeGrafter"/>
</dbReference>
<dbReference type="InterPro" id="IPR050590">
    <property type="entry name" value="Exosome_comp_Rrp42_subfam"/>
</dbReference>
<proteinExistence type="inferred from homology"/>
<dbReference type="VEuPathDB" id="FungiDB:TRICI_000889"/>
<dbReference type="InterPro" id="IPR020568">
    <property type="entry name" value="Ribosomal_Su5_D2-typ_SF"/>
</dbReference>
<reference evidence="11" key="1">
    <citation type="journal article" date="2019" name="G3 (Bethesda)">
        <title>Genome Assemblies of Two Rare Opportunistic Yeast Pathogens: Diutina rugosa (syn. Candida rugosa) and Trichomonascus ciferrii (syn. Candida ciferrii).</title>
        <authorList>
            <person name="Mixao V."/>
            <person name="Saus E."/>
            <person name="Hansen A.P."/>
            <person name="Lass-Florl C."/>
            <person name="Gabaldon T."/>
        </authorList>
    </citation>
    <scope>NUCLEOTIDE SEQUENCE</scope>
    <source>
        <strain evidence="11">CBS 4856</strain>
    </source>
</reference>
<dbReference type="GO" id="GO:0034476">
    <property type="term" value="P:U5 snRNA 3'-end processing"/>
    <property type="evidence" value="ECO:0007669"/>
    <property type="project" value="TreeGrafter"/>
</dbReference>
<protein>
    <recommendedName>
        <fullName evidence="9">Ribosomal RNA-processing protein 43</fullName>
    </recommendedName>
</protein>
<evidence type="ECO:0000256" key="6">
    <source>
        <dbReference type="ARBA" id="ARBA00022835"/>
    </source>
</evidence>
<dbReference type="GO" id="GO:0071028">
    <property type="term" value="P:nuclear mRNA surveillance"/>
    <property type="evidence" value="ECO:0007669"/>
    <property type="project" value="TreeGrafter"/>
</dbReference>
<evidence type="ECO:0000256" key="2">
    <source>
        <dbReference type="ARBA" id="ARBA00004604"/>
    </source>
</evidence>
<dbReference type="Proteomes" id="UP000761534">
    <property type="component" value="Unassembled WGS sequence"/>
</dbReference>
<sequence length="286" mass="31019">MVLSFPPDVFARLEPEIYLQRHVENGIRPSGARGFDDFRTVKAQLGNIKNTIGSALVRAGESTVVCGITAGVTETIDGGGVYPNVEIIRGSTRSGPPTEEEMILSQQCYDLLTEVFKDKQALFDIPELEDEKRVVLNATVQVLSRTGPCFDLVWSAITLALKNTVLPKLSVDIDTKAVSYDKDEPGLVFSDKYNFDQYSSSFGIVEVPSQESSVLLADIDGDTEEACIKSRMSVASNGDGTLNRFSLTVADSTASAGHKGISVSKKDIQSALQLARQRSAQLSNQF</sequence>
<comment type="caution">
    <text evidence="11">The sequence shown here is derived from an EMBL/GenBank/DDBJ whole genome shotgun (WGS) entry which is preliminary data.</text>
</comment>
<organism evidence="11 12">
    <name type="scientific">Trichomonascus ciferrii</name>
    <dbReference type="NCBI Taxonomy" id="44093"/>
    <lineage>
        <taxon>Eukaryota</taxon>
        <taxon>Fungi</taxon>
        <taxon>Dikarya</taxon>
        <taxon>Ascomycota</taxon>
        <taxon>Saccharomycotina</taxon>
        <taxon>Dipodascomycetes</taxon>
        <taxon>Dipodascales</taxon>
        <taxon>Trichomonascaceae</taxon>
        <taxon>Trichomonascus</taxon>
        <taxon>Trichomonascus ciferrii complex</taxon>
    </lineage>
</organism>
<dbReference type="AlphaFoldDB" id="A0A642V9V8"/>
<dbReference type="OrthoDB" id="45882at2759"/>
<dbReference type="GO" id="GO:0000467">
    <property type="term" value="P:exonucleolytic trimming to generate mature 3'-end of 5.8S rRNA from tricistronic rRNA transcript (SSU-rRNA, 5.8S rRNA, LSU-rRNA)"/>
    <property type="evidence" value="ECO:0007669"/>
    <property type="project" value="TreeGrafter"/>
</dbReference>
<evidence type="ECO:0000259" key="10">
    <source>
        <dbReference type="Pfam" id="PF01138"/>
    </source>
</evidence>
<dbReference type="GO" id="GO:0016075">
    <property type="term" value="P:rRNA catabolic process"/>
    <property type="evidence" value="ECO:0007669"/>
    <property type="project" value="TreeGrafter"/>
</dbReference>
<dbReference type="Pfam" id="PF01138">
    <property type="entry name" value="RNase_PH"/>
    <property type="match status" value="1"/>
</dbReference>